<name>A0AAI9ZBF9_9PEZI</name>
<feature type="region of interest" description="Disordered" evidence="1">
    <location>
        <begin position="150"/>
        <end position="181"/>
    </location>
</feature>
<dbReference type="AlphaFoldDB" id="A0AAI9ZBF9"/>
<proteinExistence type="predicted"/>
<comment type="caution">
    <text evidence="2">The sequence shown here is derived from an EMBL/GenBank/DDBJ whole genome shotgun (WGS) entry which is preliminary data.</text>
</comment>
<sequence length="416" mass="44871">MSRQGIDWARRVKPSSASLEGCSICHSQTLPYASGTLPSKSPLDAYCILNTLGDMRSSSRRRTIVIPQVLKPIVAQRLAENPSRENASYGFGGRVAATLNRRIVLCYTLPVGAYNGFNKYPYASTFEQPIVTLSTSTFLGSFLRPSVATVSQLPSHHSPTPSTGIDGDISPRPLDSKLPRRHFKQSSTWLAGWRFQGTSSWEEEKMDGADAKRSNHIPTFAHLHRYPPDSPGIPTPTREMLNTPSKLKLTTAAPEKLSFNVRRLQERTPPWHGSTAARMQAGGSALNEHIAVLPSPLQHVPGNTDTVIARSAGRQGKAVCSYLQFPGPSSRGQGPCPARGVHRGVLSGPPAPAGATPLIPPTPTSSDIAVSNLGRMAGFSSPGRPWTAVHFEENAEFTIPFSLSENCLSAMGFQGE</sequence>
<feature type="compositionally biased region" description="Polar residues" evidence="1">
    <location>
        <begin position="150"/>
        <end position="163"/>
    </location>
</feature>
<reference evidence="2" key="1">
    <citation type="submission" date="2021-06" db="EMBL/GenBank/DDBJ databases">
        <title>Comparative genomics, transcriptomics and evolutionary studies reveal genomic signatures of adaptation to plant cell wall in hemibiotrophic fungi.</title>
        <authorList>
            <consortium name="DOE Joint Genome Institute"/>
            <person name="Baroncelli R."/>
            <person name="Diaz J.F."/>
            <person name="Benocci T."/>
            <person name="Peng M."/>
            <person name="Battaglia E."/>
            <person name="Haridas S."/>
            <person name="Andreopoulos W."/>
            <person name="Labutti K."/>
            <person name="Pangilinan J."/>
            <person name="Floch G.L."/>
            <person name="Makela M.R."/>
            <person name="Henrissat B."/>
            <person name="Grigoriev I.V."/>
            <person name="Crouch J.A."/>
            <person name="De Vries R.P."/>
            <person name="Sukno S.A."/>
            <person name="Thon M.R."/>
        </authorList>
    </citation>
    <scope>NUCLEOTIDE SEQUENCE</scope>
    <source>
        <strain evidence="2">CBS 102054</strain>
    </source>
</reference>
<evidence type="ECO:0000313" key="3">
    <source>
        <dbReference type="Proteomes" id="UP001243989"/>
    </source>
</evidence>
<dbReference type="EMBL" id="JAHMHQ010000051">
    <property type="protein sequence ID" value="KAK1621440.1"/>
    <property type="molecule type" value="Genomic_DNA"/>
</dbReference>
<accession>A0AAI9ZBF9</accession>
<keyword evidence="3" id="KW-1185">Reference proteome</keyword>
<gene>
    <name evidence="2" type="ORF">BDP81DRAFT_456189</name>
</gene>
<evidence type="ECO:0000256" key="1">
    <source>
        <dbReference type="SAM" id="MobiDB-lite"/>
    </source>
</evidence>
<dbReference type="Proteomes" id="UP001243989">
    <property type="component" value="Unassembled WGS sequence"/>
</dbReference>
<evidence type="ECO:0000313" key="2">
    <source>
        <dbReference type="EMBL" id="KAK1621440.1"/>
    </source>
</evidence>
<dbReference type="GeneID" id="85478000"/>
<dbReference type="RefSeq" id="XP_060437435.1">
    <property type="nucleotide sequence ID" value="XM_060593138.1"/>
</dbReference>
<organism evidence="2 3">
    <name type="scientific">Colletotrichum phormii</name>
    <dbReference type="NCBI Taxonomy" id="359342"/>
    <lineage>
        <taxon>Eukaryota</taxon>
        <taxon>Fungi</taxon>
        <taxon>Dikarya</taxon>
        <taxon>Ascomycota</taxon>
        <taxon>Pezizomycotina</taxon>
        <taxon>Sordariomycetes</taxon>
        <taxon>Hypocreomycetidae</taxon>
        <taxon>Glomerellales</taxon>
        <taxon>Glomerellaceae</taxon>
        <taxon>Colletotrichum</taxon>
        <taxon>Colletotrichum acutatum species complex</taxon>
    </lineage>
</organism>
<protein>
    <submittedName>
        <fullName evidence="2">Uncharacterized protein</fullName>
    </submittedName>
</protein>